<protein>
    <submittedName>
        <fullName evidence="1">Uncharacterized protein</fullName>
    </submittedName>
</protein>
<evidence type="ECO:0000313" key="1">
    <source>
        <dbReference type="EMBL" id="QGU93791.1"/>
    </source>
</evidence>
<gene>
    <name evidence="1" type="ORF">GOM49_00375</name>
</gene>
<name>A0A6I6EUI5_9CLOT</name>
<dbReference type="Proteomes" id="UP000422764">
    <property type="component" value="Chromosome"/>
</dbReference>
<reference evidence="1 2" key="1">
    <citation type="submission" date="2019-12" db="EMBL/GenBank/DDBJ databases">
        <title>Genome sequenceing of Clostridium bovifaecis.</title>
        <authorList>
            <person name="Yao Y."/>
        </authorList>
    </citation>
    <scope>NUCLEOTIDE SEQUENCE [LARGE SCALE GENOMIC DNA]</scope>
    <source>
        <strain evidence="1 2">BXX</strain>
    </source>
</reference>
<dbReference type="AlphaFoldDB" id="A0A6I6EUI5"/>
<organism evidence="1 2">
    <name type="scientific">Clostridium bovifaecis</name>
    <dbReference type="NCBI Taxonomy" id="2184719"/>
    <lineage>
        <taxon>Bacteria</taxon>
        <taxon>Bacillati</taxon>
        <taxon>Bacillota</taxon>
        <taxon>Clostridia</taxon>
        <taxon>Eubacteriales</taxon>
        <taxon>Clostridiaceae</taxon>
        <taxon>Clostridium</taxon>
    </lineage>
</organism>
<dbReference type="EMBL" id="CP046522">
    <property type="protein sequence ID" value="QGU93791.1"/>
    <property type="molecule type" value="Genomic_DNA"/>
</dbReference>
<keyword evidence="2" id="KW-1185">Reference proteome</keyword>
<sequence length="61" mass="6859">MISNSTKMVIAQNCLGYNPKYIISLLSMATLSESCNNCQNYVKGNCTKGLFDEMMETIKRN</sequence>
<accession>A0A6I6EUI5</accession>
<evidence type="ECO:0000313" key="2">
    <source>
        <dbReference type="Proteomes" id="UP000422764"/>
    </source>
</evidence>
<proteinExistence type="predicted"/>